<evidence type="ECO:0000313" key="3">
    <source>
        <dbReference type="Proteomes" id="UP000176944"/>
    </source>
</evidence>
<feature type="transmembrane region" description="Helical" evidence="1">
    <location>
        <begin position="31"/>
        <end position="54"/>
    </location>
</feature>
<organism evidence="2 3">
    <name type="scientific">Moorena producens (strain JHB)</name>
    <dbReference type="NCBI Taxonomy" id="1454205"/>
    <lineage>
        <taxon>Bacteria</taxon>
        <taxon>Bacillati</taxon>
        <taxon>Cyanobacteriota</taxon>
        <taxon>Cyanophyceae</taxon>
        <taxon>Coleofasciculales</taxon>
        <taxon>Coleofasciculaceae</taxon>
        <taxon>Moorena</taxon>
    </lineage>
</organism>
<name>A0A1D9G6J3_MOOP1</name>
<evidence type="ECO:0000313" key="2">
    <source>
        <dbReference type="EMBL" id="AOY83144.1"/>
    </source>
</evidence>
<reference evidence="3" key="1">
    <citation type="submission" date="2016-10" db="EMBL/GenBank/DDBJ databases">
        <title>Comparative genomics uncovers the prolific and rare metabolic potential of the cyanobacterial genus Moorea.</title>
        <authorList>
            <person name="Leao T."/>
            <person name="Castelao G."/>
            <person name="Korobeynikov A."/>
            <person name="Monroe E.A."/>
            <person name="Podell S."/>
            <person name="Glukhov E."/>
            <person name="Allen E."/>
            <person name="Gerwick W.H."/>
            <person name="Gerwick L."/>
        </authorList>
    </citation>
    <scope>NUCLEOTIDE SEQUENCE [LARGE SCALE GENOMIC DNA]</scope>
    <source>
        <strain evidence="3">JHB</strain>
    </source>
</reference>
<keyword evidence="1" id="KW-0472">Membrane</keyword>
<sequence>MKVKDVYKDEQGNWHIDYGFDHLMGLSIRTYLGHILIGFIISIPMSFLFIMFFFSVFNELIQSIPEGDSSIQQIVPQENYRPIH</sequence>
<proteinExistence type="predicted"/>
<dbReference type="AlphaFoldDB" id="A0A1D9G6J3"/>
<protein>
    <submittedName>
        <fullName evidence="2">Uncharacterized protein</fullName>
    </submittedName>
</protein>
<gene>
    <name evidence="2" type="ORF">BJP36_27705</name>
</gene>
<accession>A0A1D9G6J3</accession>
<keyword evidence="1" id="KW-1133">Transmembrane helix</keyword>
<evidence type="ECO:0000256" key="1">
    <source>
        <dbReference type="SAM" id="Phobius"/>
    </source>
</evidence>
<dbReference type="EMBL" id="CP017708">
    <property type="protein sequence ID" value="AOY83144.1"/>
    <property type="molecule type" value="Genomic_DNA"/>
</dbReference>
<dbReference type="Proteomes" id="UP000176944">
    <property type="component" value="Chromosome"/>
</dbReference>
<keyword evidence="1" id="KW-0812">Transmembrane</keyword>